<dbReference type="Proteomes" id="UP001178461">
    <property type="component" value="Chromosome 13"/>
</dbReference>
<evidence type="ECO:0000313" key="1">
    <source>
        <dbReference type="EMBL" id="CAI5789937.1"/>
    </source>
</evidence>
<sequence length="144" mass="16115">MQPDDRWKNSSGSNVNKRDVAWWFPKSKWDYWFTIAVHSKGSLSGRSVTAFRFCDATTLKSKKPTAETKVSGSHLGRLLCAHAYGNRIRKKLHTRPLVTDLRDITRGQTPARKGAATESCRLFSKFCRNTKLSASTGGTTLPVL</sequence>
<dbReference type="EMBL" id="OX395138">
    <property type="protein sequence ID" value="CAI5789937.1"/>
    <property type="molecule type" value="Genomic_DNA"/>
</dbReference>
<organism evidence="1 2">
    <name type="scientific">Podarcis lilfordi</name>
    <name type="common">Lilford's wall lizard</name>
    <dbReference type="NCBI Taxonomy" id="74358"/>
    <lineage>
        <taxon>Eukaryota</taxon>
        <taxon>Metazoa</taxon>
        <taxon>Chordata</taxon>
        <taxon>Craniata</taxon>
        <taxon>Vertebrata</taxon>
        <taxon>Euteleostomi</taxon>
        <taxon>Lepidosauria</taxon>
        <taxon>Squamata</taxon>
        <taxon>Bifurcata</taxon>
        <taxon>Unidentata</taxon>
        <taxon>Episquamata</taxon>
        <taxon>Laterata</taxon>
        <taxon>Lacertibaenia</taxon>
        <taxon>Lacertidae</taxon>
        <taxon>Podarcis</taxon>
    </lineage>
</organism>
<evidence type="ECO:0000313" key="2">
    <source>
        <dbReference type="Proteomes" id="UP001178461"/>
    </source>
</evidence>
<reference evidence="1" key="1">
    <citation type="submission" date="2022-12" db="EMBL/GenBank/DDBJ databases">
        <authorList>
            <person name="Alioto T."/>
            <person name="Alioto T."/>
            <person name="Gomez Garrido J."/>
        </authorList>
    </citation>
    <scope>NUCLEOTIDE SEQUENCE</scope>
</reference>
<protein>
    <submittedName>
        <fullName evidence="1">Uncharacterized protein</fullName>
    </submittedName>
</protein>
<accession>A0AA35PMC0</accession>
<gene>
    <name evidence="1" type="ORF">PODLI_1B015733</name>
</gene>
<proteinExistence type="predicted"/>
<name>A0AA35PMC0_9SAUR</name>
<dbReference type="AlphaFoldDB" id="A0AA35PMC0"/>
<keyword evidence="2" id="KW-1185">Reference proteome</keyword>